<proteinExistence type="inferred from homology"/>
<dbReference type="Pfam" id="PF20684">
    <property type="entry name" value="Fung_rhodopsin"/>
    <property type="match status" value="1"/>
</dbReference>
<dbReference type="InterPro" id="IPR049326">
    <property type="entry name" value="Rhodopsin_dom_fungi"/>
</dbReference>
<comment type="similarity">
    <text evidence="5">Belongs to the SAT4 family.</text>
</comment>
<feature type="transmembrane region" description="Helical" evidence="7">
    <location>
        <begin position="142"/>
        <end position="159"/>
    </location>
</feature>
<evidence type="ECO:0000256" key="2">
    <source>
        <dbReference type="ARBA" id="ARBA00022692"/>
    </source>
</evidence>
<dbReference type="AlphaFoldDB" id="A0A1Q8RGC8"/>
<organism evidence="9 10">
    <name type="scientific">Colletotrichum chlorophyti</name>
    <dbReference type="NCBI Taxonomy" id="708187"/>
    <lineage>
        <taxon>Eukaryota</taxon>
        <taxon>Fungi</taxon>
        <taxon>Dikarya</taxon>
        <taxon>Ascomycota</taxon>
        <taxon>Pezizomycotina</taxon>
        <taxon>Sordariomycetes</taxon>
        <taxon>Hypocreomycetidae</taxon>
        <taxon>Glomerellales</taxon>
        <taxon>Glomerellaceae</taxon>
        <taxon>Colletotrichum</taxon>
    </lineage>
</organism>
<keyword evidence="10" id="KW-1185">Reference proteome</keyword>
<evidence type="ECO:0000256" key="6">
    <source>
        <dbReference type="SAM" id="MobiDB-lite"/>
    </source>
</evidence>
<dbReference type="PANTHER" id="PTHR33048">
    <property type="entry name" value="PTH11-LIKE INTEGRAL MEMBRANE PROTEIN (AFU_ORTHOLOGUE AFUA_5G11245)"/>
    <property type="match status" value="1"/>
</dbReference>
<dbReference type="OrthoDB" id="2496787at2759"/>
<evidence type="ECO:0000313" key="9">
    <source>
        <dbReference type="EMBL" id="OLN83402.1"/>
    </source>
</evidence>
<evidence type="ECO:0000256" key="7">
    <source>
        <dbReference type="SAM" id="Phobius"/>
    </source>
</evidence>
<keyword evidence="2 7" id="KW-0812">Transmembrane</keyword>
<feature type="transmembrane region" description="Helical" evidence="7">
    <location>
        <begin position="179"/>
        <end position="201"/>
    </location>
</feature>
<evidence type="ECO:0000256" key="5">
    <source>
        <dbReference type="ARBA" id="ARBA00038359"/>
    </source>
</evidence>
<feature type="region of interest" description="Disordered" evidence="6">
    <location>
        <begin position="240"/>
        <end position="263"/>
    </location>
</feature>
<evidence type="ECO:0000259" key="8">
    <source>
        <dbReference type="Pfam" id="PF20684"/>
    </source>
</evidence>
<reference evidence="9 10" key="1">
    <citation type="submission" date="2016-11" db="EMBL/GenBank/DDBJ databases">
        <title>Draft Genome Assembly of Colletotrichum chlorophyti a pathogen of herbaceous plants.</title>
        <authorList>
            <person name="Gan P."/>
            <person name="Narusaka M."/>
            <person name="Tsushima A."/>
            <person name="Narusaka Y."/>
            <person name="Takano Y."/>
            <person name="Shirasu K."/>
        </authorList>
    </citation>
    <scope>NUCLEOTIDE SEQUENCE [LARGE SCALE GENOMIC DNA]</scope>
    <source>
        <strain evidence="9 10">NTL11</strain>
    </source>
</reference>
<feature type="transmembrane region" description="Helical" evidence="7">
    <location>
        <begin position="110"/>
        <end position="130"/>
    </location>
</feature>
<feature type="transmembrane region" description="Helical" evidence="7">
    <location>
        <begin position="22"/>
        <end position="51"/>
    </location>
</feature>
<name>A0A1Q8RGC8_9PEZI</name>
<evidence type="ECO:0000256" key="4">
    <source>
        <dbReference type="ARBA" id="ARBA00023136"/>
    </source>
</evidence>
<dbReference type="InterPro" id="IPR052337">
    <property type="entry name" value="SAT4-like"/>
</dbReference>
<dbReference type="Proteomes" id="UP000186583">
    <property type="component" value="Unassembled WGS sequence"/>
</dbReference>
<gene>
    <name evidence="9" type="ORF">CCHL11_03138</name>
</gene>
<evidence type="ECO:0000256" key="3">
    <source>
        <dbReference type="ARBA" id="ARBA00022989"/>
    </source>
</evidence>
<evidence type="ECO:0000313" key="10">
    <source>
        <dbReference type="Proteomes" id="UP000186583"/>
    </source>
</evidence>
<accession>A0A1Q8RGC8</accession>
<dbReference type="EMBL" id="MPGH01000204">
    <property type="protein sequence ID" value="OLN83402.1"/>
    <property type="molecule type" value="Genomic_DNA"/>
</dbReference>
<dbReference type="PANTHER" id="PTHR33048:SF143">
    <property type="entry name" value="EXTRACELLULAR MEMBRANE PROTEIN CFEM DOMAIN-CONTAINING PROTEIN-RELATED"/>
    <property type="match status" value="1"/>
</dbReference>
<dbReference type="STRING" id="708187.A0A1Q8RGC8"/>
<sequence>MVMRLVTKAAKLSTWGHDDTSIVFAFLLLVLEIFYVVSLAVIKASILFFFLRIFPERGFRRTLWMVQALNLLIAIAFLIFFCAQCQPFSYFWNQWDGEHQGKCAGFNKAGLTHVALNIALDIIMLVLPLTQIYKLQMDRRKKIGVMAMFLVGVFCLRIKSLSELDKVGNMTLDSVAVVLWAHVELGVGIMVACMPNVWHFVKTTSKKVHRLSTNMASYNGSLASYNNRTVLLSNIDREKPKSSIGDSTTVRTDSITAKPMPSP</sequence>
<comment type="subcellular location">
    <subcellularLocation>
        <location evidence="1">Membrane</location>
        <topology evidence="1">Multi-pass membrane protein</topology>
    </subcellularLocation>
</comment>
<feature type="compositionally biased region" description="Polar residues" evidence="6">
    <location>
        <begin position="244"/>
        <end position="255"/>
    </location>
</feature>
<comment type="caution">
    <text evidence="9">The sequence shown here is derived from an EMBL/GenBank/DDBJ whole genome shotgun (WGS) entry which is preliminary data.</text>
</comment>
<protein>
    <recommendedName>
        <fullName evidence="8">Rhodopsin domain-containing protein</fullName>
    </recommendedName>
</protein>
<dbReference type="GO" id="GO:0016020">
    <property type="term" value="C:membrane"/>
    <property type="evidence" value="ECO:0007669"/>
    <property type="project" value="UniProtKB-SubCell"/>
</dbReference>
<keyword evidence="4 7" id="KW-0472">Membrane</keyword>
<feature type="domain" description="Rhodopsin" evidence="8">
    <location>
        <begin position="29"/>
        <end position="202"/>
    </location>
</feature>
<evidence type="ECO:0000256" key="1">
    <source>
        <dbReference type="ARBA" id="ARBA00004141"/>
    </source>
</evidence>
<feature type="transmembrane region" description="Helical" evidence="7">
    <location>
        <begin position="63"/>
        <end position="90"/>
    </location>
</feature>
<keyword evidence="3 7" id="KW-1133">Transmembrane helix</keyword>